<accession>A0A5P1EA97</accession>
<organism evidence="2 3">
    <name type="scientific">Asparagus officinalis</name>
    <name type="common">Garden asparagus</name>
    <dbReference type="NCBI Taxonomy" id="4686"/>
    <lineage>
        <taxon>Eukaryota</taxon>
        <taxon>Viridiplantae</taxon>
        <taxon>Streptophyta</taxon>
        <taxon>Embryophyta</taxon>
        <taxon>Tracheophyta</taxon>
        <taxon>Spermatophyta</taxon>
        <taxon>Magnoliopsida</taxon>
        <taxon>Liliopsida</taxon>
        <taxon>Asparagales</taxon>
        <taxon>Asparagaceae</taxon>
        <taxon>Asparagoideae</taxon>
        <taxon>Asparagus</taxon>
    </lineage>
</organism>
<dbReference type="Gramene" id="ONK62673">
    <property type="protein sequence ID" value="ONK62673"/>
    <property type="gene ID" value="A4U43_C07F6780"/>
</dbReference>
<keyword evidence="3" id="KW-1185">Reference proteome</keyword>
<proteinExistence type="predicted"/>
<feature type="region of interest" description="Disordered" evidence="1">
    <location>
        <begin position="120"/>
        <end position="156"/>
    </location>
</feature>
<feature type="region of interest" description="Disordered" evidence="1">
    <location>
        <begin position="1"/>
        <end position="24"/>
    </location>
</feature>
<dbReference type="PANTHER" id="PTHR36790">
    <property type="entry name" value="MYELIN TRANSCRIPTION FACTOR"/>
    <property type="match status" value="1"/>
</dbReference>
<evidence type="ECO:0000313" key="3">
    <source>
        <dbReference type="Proteomes" id="UP000243459"/>
    </source>
</evidence>
<reference evidence="3" key="1">
    <citation type="journal article" date="2017" name="Nat. Commun.">
        <title>The asparagus genome sheds light on the origin and evolution of a young Y chromosome.</title>
        <authorList>
            <person name="Harkess A."/>
            <person name="Zhou J."/>
            <person name="Xu C."/>
            <person name="Bowers J.E."/>
            <person name="Van der Hulst R."/>
            <person name="Ayyampalayam S."/>
            <person name="Mercati F."/>
            <person name="Riccardi P."/>
            <person name="McKain M.R."/>
            <person name="Kakrana A."/>
            <person name="Tang H."/>
            <person name="Ray J."/>
            <person name="Groenendijk J."/>
            <person name="Arikit S."/>
            <person name="Mathioni S.M."/>
            <person name="Nakano M."/>
            <person name="Shan H."/>
            <person name="Telgmann-Rauber A."/>
            <person name="Kanno A."/>
            <person name="Yue Z."/>
            <person name="Chen H."/>
            <person name="Li W."/>
            <person name="Chen Y."/>
            <person name="Xu X."/>
            <person name="Zhang Y."/>
            <person name="Luo S."/>
            <person name="Chen H."/>
            <person name="Gao J."/>
            <person name="Mao Z."/>
            <person name="Pires J.C."/>
            <person name="Luo M."/>
            <person name="Kudrna D."/>
            <person name="Wing R.A."/>
            <person name="Meyers B.C."/>
            <person name="Yi K."/>
            <person name="Kong H."/>
            <person name="Lavrijsen P."/>
            <person name="Sunseri F."/>
            <person name="Falavigna A."/>
            <person name="Ye Y."/>
            <person name="Leebens-Mack J.H."/>
            <person name="Chen G."/>
        </authorList>
    </citation>
    <scope>NUCLEOTIDE SEQUENCE [LARGE SCALE GENOMIC DNA]</scope>
    <source>
        <strain evidence="3">cv. DH0086</strain>
    </source>
</reference>
<dbReference type="Proteomes" id="UP000243459">
    <property type="component" value="Chromosome 7"/>
</dbReference>
<evidence type="ECO:0000313" key="2">
    <source>
        <dbReference type="EMBL" id="ONK62673.1"/>
    </source>
</evidence>
<dbReference type="AlphaFoldDB" id="A0A5P1EA97"/>
<evidence type="ECO:0000256" key="1">
    <source>
        <dbReference type="SAM" id="MobiDB-lite"/>
    </source>
</evidence>
<dbReference type="OrthoDB" id="982181at2759"/>
<sequence>MEVLRRPLQPKSSNIQWNPKPKPIGIEKGPGKENHLIEAFGPLDASLAEELRVARERRERLRVEREKTERLMREREGILERGFREMERRWEEQKKMELEIQRIIWFMDLRSCVRVGPMKSLRAGEEEERDAKLKEQNCAKSKGPEQPSLQEKMAKN</sequence>
<protein>
    <submittedName>
        <fullName evidence="2">Uncharacterized protein</fullName>
    </submittedName>
</protein>
<dbReference type="PANTHER" id="PTHR36790:SF1">
    <property type="entry name" value="MYELIN TRANSCRIPTION FACTOR"/>
    <property type="match status" value="1"/>
</dbReference>
<dbReference type="EMBL" id="CM007387">
    <property type="protein sequence ID" value="ONK62673.1"/>
    <property type="molecule type" value="Genomic_DNA"/>
</dbReference>
<name>A0A5P1EA97_ASPOF</name>
<gene>
    <name evidence="2" type="ORF">A4U43_C07F6780</name>
</gene>